<dbReference type="Proteomes" id="UP001320170">
    <property type="component" value="Unassembled WGS sequence"/>
</dbReference>
<accession>A0ABS8X319</accession>
<keyword evidence="2" id="KW-1185">Reference proteome</keyword>
<dbReference type="Gene3D" id="1.10.10.60">
    <property type="entry name" value="Homeodomain-like"/>
    <property type="match status" value="1"/>
</dbReference>
<gene>
    <name evidence="1" type="ORF">LXO92_12190</name>
</gene>
<reference evidence="1 2" key="1">
    <citation type="journal article" date="2024" name="Pathogens">
        <title>Characterization of a Novel Species of Legionella Isolated from a Healthcare Facility: Legionella resiliens sp. nov.</title>
        <authorList>
            <person name="Cristino S."/>
            <person name="Pascale M.R."/>
            <person name="Marino F."/>
            <person name="Derelitto C."/>
            <person name="Salaris S."/>
            <person name="Orsini M."/>
            <person name="Squarzoni S."/>
            <person name="Grottola A."/>
            <person name="Girolamini L."/>
        </authorList>
    </citation>
    <scope>NUCLEOTIDE SEQUENCE [LARGE SCALE GENOMIC DNA]</scope>
    <source>
        <strain evidence="1 2">8cVS16</strain>
    </source>
</reference>
<protein>
    <recommendedName>
        <fullName evidence="3">Terminase small subunit</fullName>
    </recommendedName>
</protein>
<dbReference type="InterPro" id="IPR048683">
    <property type="entry name" value="Sf6_terminase"/>
</dbReference>
<dbReference type="Pfam" id="PF20901">
    <property type="entry name" value="Sf6_terminase"/>
    <property type="match status" value="1"/>
</dbReference>
<evidence type="ECO:0000313" key="2">
    <source>
        <dbReference type="Proteomes" id="UP001320170"/>
    </source>
</evidence>
<sequence length="201" mass="23108">MGRPKIDYNPELAKEICYVVSCSSKGIKQLCKLNKHWPSHDTIYHWLTMKNEFSDLYARAKRHQIEVIIDEILDIADDTSNDIIINEDGRVTINHEHINRSKLRIDTRKWLAAKLCSRLYGNKDEHVNLKFPNDITDGSSLVKMSSEVFRALANEEISPEQARTLVVAIKDHGNNIVLSDLNERLSRLEDTANNQAIIEEK</sequence>
<comment type="caution">
    <text evidence="1">The sequence shown here is derived from an EMBL/GenBank/DDBJ whole genome shotgun (WGS) entry which is preliminary data.</text>
</comment>
<dbReference type="RefSeq" id="WP_232891051.1">
    <property type="nucleotide sequence ID" value="NZ_JAJSPM010000008.1"/>
</dbReference>
<dbReference type="EMBL" id="JAJTND010000004">
    <property type="protein sequence ID" value="MCE3533140.1"/>
    <property type="molecule type" value="Genomic_DNA"/>
</dbReference>
<proteinExistence type="predicted"/>
<organism evidence="1 2">
    <name type="scientific">Legionella resiliens</name>
    <dbReference type="NCBI Taxonomy" id="2905958"/>
    <lineage>
        <taxon>Bacteria</taxon>
        <taxon>Pseudomonadati</taxon>
        <taxon>Pseudomonadota</taxon>
        <taxon>Gammaproteobacteria</taxon>
        <taxon>Legionellales</taxon>
        <taxon>Legionellaceae</taxon>
        <taxon>Legionella</taxon>
    </lineage>
</organism>
<name>A0ABS8X319_9GAMM</name>
<evidence type="ECO:0008006" key="3">
    <source>
        <dbReference type="Google" id="ProtNLM"/>
    </source>
</evidence>
<evidence type="ECO:0000313" key="1">
    <source>
        <dbReference type="EMBL" id="MCE3533140.1"/>
    </source>
</evidence>